<feature type="compositionally biased region" description="Basic and acidic residues" evidence="2">
    <location>
        <begin position="682"/>
        <end position="697"/>
    </location>
</feature>
<feature type="compositionally biased region" description="Low complexity" evidence="2">
    <location>
        <begin position="646"/>
        <end position="659"/>
    </location>
</feature>
<dbReference type="Proteomes" id="UP001595075">
    <property type="component" value="Unassembled WGS sequence"/>
</dbReference>
<feature type="region of interest" description="Disordered" evidence="2">
    <location>
        <begin position="383"/>
        <end position="404"/>
    </location>
</feature>
<feature type="compositionally biased region" description="Low complexity" evidence="2">
    <location>
        <begin position="89"/>
        <end position="108"/>
    </location>
</feature>
<gene>
    <name evidence="3" type="ORF">VTL71DRAFT_3545</name>
</gene>
<keyword evidence="1" id="KW-0175">Coiled coil</keyword>
<feature type="region of interest" description="Disordered" evidence="2">
    <location>
        <begin position="1"/>
        <end position="22"/>
    </location>
</feature>
<feature type="compositionally biased region" description="Polar residues" evidence="2">
    <location>
        <begin position="57"/>
        <end position="88"/>
    </location>
</feature>
<reference evidence="3 4" key="1">
    <citation type="journal article" date="2024" name="Commun. Biol.">
        <title>Comparative genomic analysis of thermophilic fungi reveals convergent evolutionary adaptations and gene losses.</title>
        <authorList>
            <person name="Steindorff A.S."/>
            <person name="Aguilar-Pontes M.V."/>
            <person name="Robinson A.J."/>
            <person name="Andreopoulos B."/>
            <person name="LaButti K."/>
            <person name="Kuo A."/>
            <person name="Mondo S."/>
            <person name="Riley R."/>
            <person name="Otillar R."/>
            <person name="Haridas S."/>
            <person name="Lipzen A."/>
            <person name="Grimwood J."/>
            <person name="Schmutz J."/>
            <person name="Clum A."/>
            <person name="Reid I.D."/>
            <person name="Moisan M.C."/>
            <person name="Butler G."/>
            <person name="Nguyen T.T.M."/>
            <person name="Dewar K."/>
            <person name="Conant G."/>
            <person name="Drula E."/>
            <person name="Henrissat B."/>
            <person name="Hansel C."/>
            <person name="Singer S."/>
            <person name="Hutchinson M.I."/>
            <person name="de Vries R.P."/>
            <person name="Natvig D.O."/>
            <person name="Powell A.J."/>
            <person name="Tsang A."/>
            <person name="Grigoriev I.V."/>
        </authorList>
    </citation>
    <scope>NUCLEOTIDE SEQUENCE [LARGE SCALE GENOMIC DNA]</scope>
    <source>
        <strain evidence="3 4">CBS 494.80</strain>
    </source>
</reference>
<feature type="compositionally biased region" description="Polar residues" evidence="2">
    <location>
        <begin position="628"/>
        <end position="645"/>
    </location>
</feature>
<feature type="compositionally biased region" description="Acidic residues" evidence="2">
    <location>
        <begin position="437"/>
        <end position="447"/>
    </location>
</feature>
<proteinExistence type="predicted"/>
<evidence type="ECO:0000256" key="2">
    <source>
        <dbReference type="SAM" id="MobiDB-lite"/>
    </source>
</evidence>
<keyword evidence="4" id="KW-1185">Reference proteome</keyword>
<comment type="caution">
    <text evidence="3">The sequence shown here is derived from an EMBL/GenBank/DDBJ whole genome shotgun (WGS) entry which is preliminary data.</text>
</comment>
<feature type="region of interest" description="Disordered" evidence="2">
    <location>
        <begin position="41"/>
        <end position="111"/>
    </location>
</feature>
<feature type="region of interest" description="Disordered" evidence="2">
    <location>
        <begin position="627"/>
        <end position="714"/>
    </location>
</feature>
<organism evidence="3 4">
    <name type="scientific">Oculimacula yallundae</name>
    <dbReference type="NCBI Taxonomy" id="86028"/>
    <lineage>
        <taxon>Eukaryota</taxon>
        <taxon>Fungi</taxon>
        <taxon>Dikarya</taxon>
        <taxon>Ascomycota</taxon>
        <taxon>Pezizomycotina</taxon>
        <taxon>Leotiomycetes</taxon>
        <taxon>Helotiales</taxon>
        <taxon>Ploettnerulaceae</taxon>
        <taxon>Oculimacula</taxon>
    </lineage>
</organism>
<feature type="compositionally biased region" description="Basic and acidic residues" evidence="2">
    <location>
        <begin position="1"/>
        <end position="14"/>
    </location>
</feature>
<feature type="compositionally biased region" description="Basic residues" evidence="2">
    <location>
        <begin position="704"/>
        <end position="714"/>
    </location>
</feature>
<evidence type="ECO:0000313" key="4">
    <source>
        <dbReference type="Proteomes" id="UP001595075"/>
    </source>
</evidence>
<protein>
    <submittedName>
        <fullName evidence="3">Uncharacterized protein</fullName>
    </submittedName>
</protein>
<accession>A0ABR4C816</accession>
<sequence>MSDSLHKEQDDSNRKAGAAMLFPHSPAAQNIFSERFSLTIPPSFSQNESVNNESSSAPQRNNVSAASNVAPQQSSGLSRSVSPAFSQGSAASHQSSNAPSQAASAAPNGNHGVVRASIHNQLPNTSRQNQTTAPRNVAPLLSQQALEASSLPKSTAGYIAFCEELRKAGAPYKRRSDRLGPEDSVRRVYEITSGTVYTTKFEQHLSGVMAGHPMINSSQVIMKLAHINEGLSDMLDDGQAYIRRLHAIQAQMQASQTQAIKQAVNKAVRETVRPPPQLTEQHKADLLARDHKIKAMENFIKDQAQRFTTAEAARDLAQSQQREKAQRLLEAENMRDAFQSRLDELEQKLIDAETAKDLAQKQNVDLQRSMCGWVAAPELDRIQGQNHGGDEQQNFGPAGNFDMDSYHAQNQAQSYTQGHSLVFNHPTDSASTAPSGEGEDQDEDANQEQEQGGGSFSGLQHAPQHQYNQSVIDAKNNAIASGQAFDLTPPRFSLYAHSQNFVNQQVMNGQQNMMQQQFNGNGGQQIMGHHQGLMQQQGLQHTGEQCFNGQGMSYQQAVMQQQGLQRTGEQGFNVQQDMGNQQTMMHQQQGAYNAGQPGYGSQQQMFGFNGMEDPFYTPPVPSMYPLGNTHTPGRQQLSSNMQSPTRAPSAMRAPNSAPAARRRHPKMQEANTNPGGDGKITLAEHRDKVRKDHEAKRQQQKLINAKKHGYKTTF</sequence>
<feature type="region of interest" description="Disordered" evidence="2">
    <location>
        <begin position="421"/>
        <end position="461"/>
    </location>
</feature>
<evidence type="ECO:0000313" key="3">
    <source>
        <dbReference type="EMBL" id="KAL2065875.1"/>
    </source>
</evidence>
<feature type="coiled-coil region" evidence="1">
    <location>
        <begin position="328"/>
        <end position="362"/>
    </location>
</feature>
<name>A0ABR4C816_9HELO</name>
<feature type="compositionally biased region" description="Low complexity" evidence="2">
    <location>
        <begin position="43"/>
        <end position="56"/>
    </location>
</feature>
<dbReference type="EMBL" id="JAZHXI010000012">
    <property type="protein sequence ID" value="KAL2065875.1"/>
    <property type="molecule type" value="Genomic_DNA"/>
</dbReference>
<evidence type="ECO:0000256" key="1">
    <source>
        <dbReference type="SAM" id="Coils"/>
    </source>
</evidence>